<evidence type="ECO:0000259" key="5">
    <source>
        <dbReference type="Pfam" id="PF17837"/>
    </source>
</evidence>
<keyword evidence="7" id="KW-1185">Reference proteome</keyword>
<gene>
    <name evidence="6" type="ORF">DFJ67_4241</name>
</gene>
<evidence type="ECO:0000259" key="4">
    <source>
        <dbReference type="Pfam" id="PF01648"/>
    </source>
</evidence>
<evidence type="ECO:0000256" key="2">
    <source>
        <dbReference type="PIRSR" id="PIRSR603542-1"/>
    </source>
</evidence>
<feature type="domain" description="4'-phosphopantetheinyl transferase" evidence="4">
    <location>
        <begin position="125"/>
        <end position="205"/>
    </location>
</feature>
<dbReference type="InterPro" id="IPR008278">
    <property type="entry name" value="4-PPantetheinyl_Trfase_dom"/>
</dbReference>
<keyword evidence="1 6" id="KW-0808">Transferase</keyword>
<dbReference type="PRINTS" id="PR01399">
    <property type="entry name" value="ENTSNTHTASED"/>
</dbReference>
<accession>A0A3D9ZLY9</accession>
<proteinExistence type="predicted"/>
<dbReference type="InterPro" id="IPR041354">
    <property type="entry name" value="4PPT_N"/>
</dbReference>
<dbReference type="InterPro" id="IPR037143">
    <property type="entry name" value="4-PPantetheinyl_Trfase_dom_sf"/>
</dbReference>
<feature type="binding site" evidence="2">
    <location>
        <position position="172"/>
    </location>
    <ligand>
        <name>CoA</name>
        <dbReference type="ChEBI" id="CHEBI:57287"/>
    </ligand>
</feature>
<comment type="cofactor">
    <cofactor evidence="3">
        <name>Mg(2+)</name>
        <dbReference type="ChEBI" id="CHEBI:18420"/>
    </cofactor>
</comment>
<dbReference type="EMBL" id="QUMQ01000001">
    <property type="protein sequence ID" value="REF98227.1"/>
    <property type="molecule type" value="Genomic_DNA"/>
</dbReference>
<feature type="domain" description="4'-phosphopantetheinyl transferase N-terminal" evidence="5">
    <location>
        <begin position="51"/>
        <end position="117"/>
    </location>
</feature>
<dbReference type="Proteomes" id="UP000256913">
    <property type="component" value="Unassembled WGS sequence"/>
</dbReference>
<evidence type="ECO:0000313" key="7">
    <source>
        <dbReference type="Proteomes" id="UP000256913"/>
    </source>
</evidence>
<keyword evidence="3" id="KW-0460">Magnesium</keyword>
<feature type="binding site" evidence="2">
    <location>
        <position position="168"/>
    </location>
    <ligand>
        <name>CoA</name>
        <dbReference type="ChEBI" id="CHEBI:57287"/>
    </ligand>
</feature>
<name>A0A3D9ZLY9_9ACTN</name>
<feature type="binding site" evidence="2">
    <location>
        <position position="62"/>
    </location>
    <ligand>
        <name>CoA</name>
        <dbReference type="ChEBI" id="CHEBI:57287"/>
    </ligand>
</feature>
<feature type="binding site" evidence="2">
    <location>
        <begin position="106"/>
        <end position="107"/>
    </location>
    <ligand>
        <name>CoA</name>
        <dbReference type="ChEBI" id="CHEBI:57287"/>
    </ligand>
</feature>
<dbReference type="GO" id="GO:0005886">
    <property type="term" value="C:plasma membrane"/>
    <property type="evidence" value="ECO:0007669"/>
    <property type="project" value="TreeGrafter"/>
</dbReference>
<dbReference type="SUPFAM" id="SSF56214">
    <property type="entry name" value="4'-phosphopantetheinyl transferase"/>
    <property type="match status" value="1"/>
</dbReference>
<feature type="binding site" evidence="2">
    <location>
        <position position="128"/>
    </location>
    <ligand>
        <name>CoA</name>
        <dbReference type="ChEBI" id="CHEBI:57287"/>
    </ligand>
</feature>
<organism evidence="6 7">
    <name type="scientific">Asanoa ferruginea</name>
    <dbReference type="NCBI Taxonomy" id="53367"/>
    <lineage>
        <taxon>Bacteria</taxon>
        <taxon>Bacillati</taxon>
        <taxon>Actinomycetota</taxon>
        <taxon>Actinomycetes</taxon>
        <taxon>Micromonosporales</taxon>
        <taxon>Micromonosporaceae</taxon>
        <taxon>Asanoa</taxon>
    </lineage>
</organism>
<feature type="binding site" evidence="3">
    <location>
        <position position="128"/>
    </location>
    <ligand>
        <name>Mg(2+)</name>
        <dbReference type="ChEBI" id="CHEBI:18420"/>
    </ligand>
</feature>
<keyword evidence="3" id="KW-0479">Metal-binding</keyword>
<feature type="binding site" evidence="3">
    <location>
        <position position="129"/>
    </location>
    <ligand>
        <name>Mg(2+)</name>
        <dbReference type="ChEBI" id="CHEBI:18420"/>
    </ligand>
</feature>
<dbReference type="GO" id="GO:0008897">
    <property type="term" value="F:holo-[acyl-carrier-protein] synthase activity"/>
    <property type="evidence" value="ECO:0007669"/>
    <property type="project" value="InterPro"/>
</dbReference>
<evidence type="ECO:0000313" key="6">
    <source>
        <dbReference type="EMBL" id="REF98227.1"/>
    </source>
</evidence>
<dbReference type="GO" id="GO:0009366">
    <property type="term" value="C:enterobactin synthetase complex"/>
    <property type="evidence" value="ECO:0007669"/>
    <property type="project" value="InterPro"/>
</dbReference>
<feature type="binding site" evidence="3">
    <location>
        <position position="130"/>
    </location>
    <ligand>
        <name>Mg(2+)</name>
        <dbReference type="ChEBI" id="CHEBI:18420"/>
    </ligand>
</feature>
<dbReference type="Pfam" id="PF17837">
    <property type="entry name" value="4PPT_N"/>
    <property type="match status" value="1"/>
</dbReference>
<evidence type="ECO:0000256" key="3">
    <source>
        <dbReference type="PIRSR" id="PIRSR603542-2"/>
    </source>
</evidence>
<dbReference type="PANTHER" id="PTHR38096:SF1">
    <property type="entry name" value="ENTEROBACTIN SYNTHASE COMPONENT D"/>
    <property type="match status" value="1"/>
</dbReference>
<protein>
    <submittedName>
        <fullName evidence="6">4'-phosphopantetheinyl transferase EntD</fullName>
    </submittedName>
</protein>
<comment type="caution">
    <text evidence="6">The sequence shown here is derived from an EMBL/GenBank/DDBJ whole genome shotgun (WGS) entry which is preliminary data.</text>
</comment>
<feature type="binding site" evidence="2">
    <location>
        <position position="70"/>
    </location>
    <ligand>
        <name>CoA</name>
        <dbReference type="ChEBI" id="CHEBI:57287"/>
    </ligand>
</feature>
<evidence type="ECO:0000256" key="1">
    <source>
        <dbReference type="ARBA" id="ARBA00022679"/>
    </source>
</evidence>
<dbReference type="PANTHER" id="PTHR38096">
    <property type="entry name" value="ENTEROBACTIN SYNTHASE COMPONENT D"/>
    <property type="match status" value="1"/>
</dbReference>
<dbReference type="GO" id="GO:0009239">
    <property type="term" value="P:enterobactin biosynthetic process"/>
    <property type="evidence" value="ECO:0007669"/>
    <property type="project" value="InterPro"/>
</dbReference>
<reference evidence="6 7" key="1">
    <citation type="submission" date="2018-08" db="EMBL/GenBank/DDBJ databases">
        <title>Sequencing the genomes of 1000 actinobacteria strains.</title>
        <authorList>
            <person name="Klenk H.-P."/>
        </authorList>
    </citation>
    <scope>NUCLEOTIDE SEQUENCE [LARGE SCALE GENOMIC DNA]</scope>
    <source>
        <strain evidence="6 7">DSM 44099</strain>
    </source>
</reference>
<dbReference type="GO" id="GO:0000287">
    <property type="term" value="F:magnesium ion binding"/>
    <property type="evidence" value="ECO:0007669"/>
    <property type="project" value="InterPro"/>
</dbReference>
<sequence>MRRLPRFAAANPARADIVCRVPPLLTAILPPSAVAAERRDDADPAPLFPGEAAAVADAVDSRRREFATGRLCAREALRALGLPAAAVPRGDGGAPVWPPGVVGSVTHCAGYRGAAVARAGDLAALGIDAEPDEPLPAGVLDLVAGEGELAGLPDGGPHWDRLLFCAKEALYKAWYPLARRWLGFEEAWVTLAPDGTFTARVLVEGAPVGGGVRTEFAGTWLATPGLLLAAVAVPTG</sequence>
<dbReference type="AlphaFoldDB" id="A0A3D9ZLY9"/>
<dbReference type="Pfam" id="PF01648">
    <property type="entry name" value="ACPS"/>
    <property type="match status" value="1"/>
</dbReference>
<feature type="binding site" evidence="2">
    <location>
        <position position="182"/>
    </location>
    <ligand>
        <name>CoA</name>
        <dbReference type="ChEBI" id="CHEBI:57287"/>
    </ligand>
</feature>
<dbReference type="InterPro" id="IPR003542">
    <property type="entry name" value="Enbac_synth_compD-like"/>
</dbReference>